<comment type="function">
    <text evidence="9">Transcription factor that binds specifically to a 5'-AA[AG]G-3' consensus core sequence.</text>
</comment>
<dbReference type="AlphaFoldDB" id="A0A2G5CH95"/>
<dbReference type="Proteomes" id="UP000230069">
    <property type="component" value="Unassembled WGS sequence"/>
</dbReference>
<dbReference type="Pfam" id="PF02701">
    <property type="entry name" value="Zn_ribbon_Dof"/>
    <property type="match status" value="1"/>
</dbReference>
<dbReference type="OrthoDB" id="1927254at2759"/>
<evidence type="ECO:0000256" key="7">
    <source>
        <dbReference type="ARBA" id="ARBA00023242"/>
    </source>
</evidence>
<dbReference type="PANTHER" id="PTHR31992">
    <property type="entry name" value="DOF ZINC FINGER PROTEIN DOF1.4-RELATED"/>
    <property type="match status" value="1"/>
</dbReference>
<dbReference type="InterPro" id="IPR045174">
    <property type="entry name" value="Dof"/>
</dbReference>
<evidence type="ECO:0000256" key="5">
    <source>
        <dbReference type="ARBA" id="ARBA00023125"/>
    </source>
</evidence>
<keyword evidence="3 9" id="KW-0862">Zinc</keyword>
<evidence type="ECO:0000256" key="10">
    <source>
        <dbReference type="SAM" id="MobiDB-lite"/>
    </source>
</evidence>
<keyword evidence="1 9" id="KW-0479">Metal-binding</keyword>
<organism evidence="12 13">
    <name type="scientific">Aquilegia coerulea</name>
    <name type="common">Rocky mountain columbine</name>
    <dbReference type="NCBI Taxonomy" id="218851"/>
    <lineage>
        <taxon>Eukaryota</taxon>
        <taxon>Viridiplantae</taxon>
        <taxon>Streptophyta</taxon>
        <taxon>Embryophyta</taxon>
        <taxon>Tracheophyta</taxon>
        <taxon>Spermatophyta</taxon>
        <taxon>Magnoliopsida</taxon>
        <taxon>Ranunculales</taxon>
        <taxon>Ranunculaceae</taxon>
        <taxon>Thalictroideae</taxon>
        <taxon>Aquilegia</taxon>
    </lineage>
</organism>
<keyword evidence="5 8" id="KW-0238">DNA-binding</keyword>
<comment type="subcellular location">
    <subcellularLocation>
        <location evidence="8 9">Nucleus</location>
    </subcellularLocation>
</comment>
<dbReference type="EMBL" id="KZ305071">
    <property type="protein sequence ID" value="PIA30654.1"/>
    <property type="molecule type" value="Genomic_DNA"/>
</dbReference>
<feature type="region of interest" description="Disordered" evidence="10">
    <location>
        <begin position="1"/>
        <end position="22"/>
    </location>
</feature>
<dbReference type="PROSITE" id="PS01361">
    <property type="entry name" value="ZF_DOF_1"/>
    <property type="match status" value="1"/>
</dbReference>
<name>A0A2G5CH95_AQUCA</name>
<evidence type="ECO:0000256" key="8">
    <source>
        <dbReference type="PROSITE-ProRule" id="PRU00071"/>
    </source>
</evidence>
<accession>A0A2G5CH95</accession>
<evidence type="ECO:0000256" key="1">
    <source>
        <dbReference type="ARBA" id="ARBA00022723"/>
    </source>
</evidence>
<dbReference type="InterPro" id="IPR003851">
    <property type="entry name" value="Znf_Dof"/>
</dbReference>
<dbReference type="GO" id="GO:0005634">
    <property type="term" value="C:nucleus"/>
    <property type="evidence" value="ECO:0007669"/>
    <property type="project" value="UniProtKB-SubCell"/>
</dbReference>
<reference evidence="12 13" key="1">
    <citation type="submission" date="2017-09" db="EMBL/GenBank/DDBJ databases">
        <title>WGS assembly of Aquilegia coerulea Goldsmith.</title>
        <authorList>
            <person name="Hodges S."/>
            <person name="Kramer E."/>
            <person name="Nordborg M."/>
            <person name="Tomkins J."/>
            <person name="Borevitz J."/>
            <person name="Derieg N."/>
            <person name="Yan J."/>
            <person name="Mihaltcheva S."/>
            <person name="Hayes R.D."/>
            <person name="Rokhsar D."/>
        </authorList>
    </citation>
    <scope>NUCLEOTIDE SEQUENCE [LARGE SCALE GENOMIC DNA]</scope>
    <source>
        <strain evidence="13">cv. Goldsmith</strain>
    </source>
</reference>
<evidence type="ECO:0000313" key="12">
    <source>
        <dbReference type="EMBL" id="PIA30654.1"/>
    </source>
</evidence>
<dbReference type="PROSITE" id="PS50884">
    <property type="entry name" value="ZF_DOF_2"/>
    <property type="match status" value="1"/>
</dbReference>
<protein>
    <recommendedName>
        <fullName evidence="9">Dof zinc finger protein</fullName>
    </recommendedName>
</protein>
<keyword evidence="6 9" id="KW-0804">Transcription</keyword>
<feature type="compositionally biased region" description="Basic and acidic residues" evidence="10">
    <location>
        <begin position="10"/>
        <end position="22"/>
    </location>
</feature>
<keyword evidence="13" id="KW-1185">Reference proteome</keyword>
<feature type="domain" description="Dof-type" evidence="11">
    <location>
        <begin position="30"/>
        <end position="84"/>
    </location>
</feature>
<gene>
    <name evidence="12" type="ORF">AQUCO_05400034v1</name>
</gene>
<dbReference type="GO" id="GO:0008270">
    <property type="term" value="F:zinc ion binding"/>
    <property type="evidence" value="ECO:0007669"/>
    <property type="project" value="UniProtKB-KW"/>
</dbReference>
<evidence type="ECO:0000256" key="4">
    <source>
        <dbReference type="ARBA" id="ARBA00023015"/>
    </source>
</evidence>
<dbReference type="InParanoid" id="A0A2G5CH95"/>
<evidence type="ECO:0000256" key="6">
    <source>
        <dbReference type="ARBA" id="ARBA00023163"/>
    </source>
</evidence>
<evidence type="ECO:0000256" key="3">
    <source>
        <dbReference type="ARBA" id="ARBA00022833"/>
    </source>
</evidence>
<keyword evidence="4 9" id="KW-0805">Transcription regulation</keyword>
<dbReference type="GO" id="GO:0003677">
    <property type="term" value="F:DNA binding"/>
    <property type="evidence" value="ECO:0007669"/>
    <property type="project" value="UniProtKB-UniRule"/>
</dbReference>
<dbReference type="STRING" id="218851.A0A2G5CH95"/>
<dbReference type="GO" id="GO:0003700">
    <property type="term" value="F:DNA-binding transcription factor activity"/>
    <property type="evidence" value="ECO:0007669"/>
    <property type="project" value="UniProtKB-UniRule"/>
</dbReference>
<keyword evidence="2 8" id="KW-0863">Zinc-finger</keyword>
<evidence type="ECO:0000259" key="11">
    <source>
        <dbReference type="PROSITE" id="PS50884"/>
    </source>
</evidence>
<sequence>MGLNSKQFSNKRDDLKLKKEDQNQQKEPLLNCPWCDSMNTKFCYFNNYNRSQPRYYCKSCKRYWTKGGNLRNVPIGGNRRNKPLKTINSNSSSIGFEENGLLSNGVAEKLNVLSGSLGNGVSDSSPLSLPFSLPNLDFTNLTSFETTPSAISPSSAHLDGEIQGCRGGIDGSVEDPCSSSTSTFVEIKPSLQLSSSNSFMDSWSWDDFNTIIFTDMNQTWEYFEGKD</sequence>
<evidence type="ECO:0000256" key="2">
    <source>
        <dbReference type="ARBA" id="ARBA00022771"/>
    </source>
</evidence>
<evidence type="ECO:0000256" key="9">
    <source>
        <dbReference type="RuleBase" id="RU369094"/>
    </source>
</evidence>
<keyword evidence="7 8" id="KW-0539">Nucleus</keyword>
<proteinExistence type="predicted"/>
<evidence type="ECO:0000313" key="13">
    <source>
        <dbReference type="Proteomes" id="UP000230069"/>
    </source>
</evidence>